<gene>
    <name evidence="1" type="ORF">CWI39_0671p0020</name>
</gene>
<reference evidence="1 2" key="1">
    <citation type="submission" date="2017-12" db="EMBL/GenBank/DDBJ databases">
        <authorList>
            <person name="Pombert J.-F."/>
            <person name="Haag K.L."/>
            <person name="Ebert D."/>
        </authorList>
    </citation>
    <scope>NUCLEOTIDE SEQUENCE [LARGE SCALE GENOMIC DNA]</scope>
    <source>
        <strain evidence="1">IL-BN-2</strain>
    </source>
</reference>
<dbReference type="InterPro" id="IPR001680">
    <property type="entry name" value="WD40_rpt"/>
</dbReference>
<dbReference type="InterPro" id="IPR036322">
    <property type="entry name" value="WD40_repeat_dom_sf"/>
</dbReference>
<dbReference type="InterPro" id="IPR015943">
    <property type="entry name" value="WD40/YVTN_repeat-like_dom_sf"/>
</dbReference>
<evidence type="ECO:0000313" key="1">
    <source>
        <dbReference type="EMBL" id="TBU05505.1"/>
    </source>
</evidence>
<comment type="caution">
    <text evidence="1">The sequence shown here is derived from an EMBL/GenBank/DDBJ whole genome shotgun (WGS) entry which is preliminary data.</text>
</comment>
<sequence>MVGTYSLHFGTINCVDVHPSNNYFCSGGEDGIISFLEFGSEFSKAPFSKLEI</sequence>
<proteinExistence type="predicted"/>
<accession>A0A4Q9LDJ9</accession>
<dbReference type="Pfam" id="PF00400">
    <property type="entry name" value="WD40"/>
    <property type="match status" value="1"/>
</dbReference>
<evidence type="ECO:0000313" key="2">
    <source>
        <dbReference type="Proteomes" id="UP000293045"/>
    </source>
</evidence>
<protein>
    <submittedName>
        <fullName evidence="1">Uncharacterized protein</fullName>
    </submittedName>
</protein>
<dbReference type="EMBL" id="PIXR01000671">
    <property type="protein sequence ID" value="TBU05505.1"/>
    <property type="molecule type" value="Genomic_DNA"/>
</dbReference>
<dbReference type="Gene3D" id="2.130.10.10">
    <property type="entry name" value="YVTN repeat-like/Quinoprotein amine dehydrogenase"/>
    <property type="match status" value="1"/>
</dbReference>
<dbReference type="VEuPathDB" id="MicrosporidiaDB:CWI36_0560p0040"/>
<dbReference type="Proteomes" id="UP000293045">
    <property type="component" value="Unassembled WGS sequence"/>
</dbReference>
<dbReference type="SUPFAM" id="SSF50978">
    <property type="entry name" value="WD40 repeat-like"/>
    <property type="match status" value="1"/>
</dbReference>
<dbReference type="VEuPathDB" id="MicrosporidiaDB:CWI39_0671p0020"/>
<dbReference type="AlphaFoldDB" id="A0A4Q9LDJ9"/>
<organism evidence="1 2">
    <name type="scientific">Hamiltosporidium magnivora</name>
    <dbReference type="NCBI Taxonomy" id="148818"/>
    <lineage>
        <taxon>Eukaryota</taxon>
        <taxon>Fungi</taxon>
        <taxon>Fungi incertae sedis</taxon>
        <taxon>Microsporidia</taxon>
        <taxon>Dubosqiidae</taxon>
        <taxon>Hamiltosporidium</taxon>
    </lineage>
</organism>
<name>A0A4Q9LDJ9_9MICR</name>